<evidence type="ECO:0000256" key="1">
    <source>
        <dbReference type="ARBA" id="ARBA00022723"/>
    </source>
</evidence>
<feature type="region of interest" description="Disordered" evidence="4">
    <location>
        <begin position="109"/>
        <end position="136"/>
    </location>
</feature>
<evidence type="ECO:0000313" key="7">
    <source>
        <dbReference type="Proteomes" id="UP000265520"/>
    </source>
</evidence>
<dbReference type="GO" id="GO:0016491">
    <property type="term" value="F:oxidoreductase activity"/>
    <property type="evidence" value="ECO:0007669"/>
    <property type="project" value="UniProtKB-KW"/>
</dbReference>
<comment type="caution">
    <text evidence="6">The sequence shown here is derived from an EMBL/GenBank/DDBJ whole genome shotgun (WGS) entry which is preliminary data.</text>
</comment>
<evidence type="ECO:0000256" key="2">
    <source>
        <dbReference type="ARBA" id="ARBA00023002"/>
    </source>
</evidence>
<dbReference type="AlphaFoldDB" id="A0A392QGS6"/>
<dbReference type="GO" id="GO:0046872">
    <property type="term" value="F:metal ion binding"/>
    <property type="evidence" value="ECO:0007669"/>
    <property type="project" value="UniProtKB-KW"/>
</dbReference>
<sequence length="136" mass="15603">QAEGIPVINLSPIIHHTVQDSSAIESLVKEIASACKEWGFFQVTNHGVPLNLRLRVEETSKVFFAQSLEEKRKLTIDDNGLPGYHDTEHTKNVRDWKEVFDFLSKDPTLIPLNSDEHDDRVTQWTNPSPQYPPHFK</sequence>
<keyword evidence="3" id="KW-0408">Iron</keyword>
<dbReference type="PANTHER" id="PTHR10209">
    <property type="entry name" value="OXIDOREDUCTASE, 2OG-FE II OXYGENASE FAMILY PROTEIN"/>
    <property type="match status" value="1"/>
</dbReference>
<feature type="non-terminal residue" evidence="6">
    <location>
        <position position="1"/>
    </location>
</feature>
<evidence type="ECO:0000313" key="6">
    <source>
        <dbReference type="EMBL" id="MCI23601.1"/>
    </source>
</evidence>
<dbReference type="PANTHER" id="PTHR10209:SF885">
    <property type="entry name" value="2OG-FE(II) OXYGENASE FAMILY, PUTATIVE (AFU_ORTHOLOGUE AFUA_2G00750)-RELATED"/>
    <property type="match status" value="1"/>
</dbReference>
<dbReference type="Gene3D" id="2.60.120.330">
    <property type="entry name" value="B-lactam Antibiotic, Isopenicillin N Synthase, Chain"/>
    <property type="match status" value="1"/>
</dbReference>
<keyword evidence="2" id="KW-0560">Oxidoreductase</keyword>
<proteinExistence type="predicted"/>
<organism evidence="6 7">
    <name type="scientific">Trifolium medium</name>
    <dbReference type="NCBI Taxonomy" id="97028"/>
    <lineage>
        <taxon>Eukaryota</taxon>
        <taxon>Viridiplantae</taxon>
        <taxon>Streptophyta</taxon>
        <taxon>Embryophyta</taxon>
        <taxon>Tracheophyta</taxon>
        <taxon>Spermatophyta</taxon>
        <taxon>Magnoliopsida</taxon>
        <taxon>eudicotyledons</taxon>
        <taxon>Gunneridae</taxon>
        <taxon>Pentapetalae</taxon>
        <taxon>rosids</taxon>
        <taxon>fabids</taxon>
        <taxon>Fabales</taxon>
        <taxon>Fabaceae</taxon>
        <taxon>Papilionoideae</taxon>
        <taxon>50 kb inversion clade</taxon>
        <taxon>NPAAA clade</taxon>
        <taxon>Hologalegina</taxon>
        <taxon>IRL clade</taxon>
        <taxon>Trifolieae</taxon>
        <taxon>Trifolium</taxon>
    </lineage>
</organism>
<feature type="domain" description="Non-haem dioxygenase N-terminal" evidence="5">
    <location>
        <begin position="5"/>
        <end position="122"/>
    </location>
</feature>
<evidence type="ECO:0000256" key="4">
    <source>
        <dbReference type="SAM" id="MobiDB-lite"/>
    </source>
</evidence>
<dbReference type="Proteomes" id="UP000265520">
    <property type="component" value="Unassembled WGS sequence"/>
</dbReference>
<keyword evidence="1" id="KW-0479">Metal-binding</keyword>
<dbReference type="InterPro" id="IPR027443">
    <property type="entry name" value="IPNS-like_sf"/>
</dbReference>
<evidence type="ECO:0000256" key="3">
    <source>
        <dbReference type="ARBA" id="ARBA00023004"/>
    </source>
</evidence>
<evidence type="ECO:0000259" key="5">
    <source>
        <dbReference type="Pfam" id="PF14226"/>
    </source>
</evidence>
<dbReference type="InterPro" id="IPR026992">
    <property type="entry name" value="DIOX_N"/>
</dbReference>
<dbReference type="Pfam" id="PF14226">
    <property type="entry name" value="DIOX_N"/>
    <property type="match status" value="1"/>
</dbReference>
<keyword evidence="7" id="KW-1185">Reference proteome</keyword>
<accession>A0A392QGS6</accession>
<dbReference type="EMBL" id="LXQA010136913">
    <property type="protein sequence ID" value="MCI23601.1"/>
    <property type="molecule type" value="Genomic_DNA"/>
</dbReference>
<protein>
    <submittedName>
        <fullName evidence="6">Gibberellin 20 oxidase 1-like</fullName>
    </submittedName>
</protein>
<name>A0A392QGS6_9FABA</name>
<reference evidence="6 7" key="1">
    <citation type="journal article" date="2018" name="Front. Plant Sci.">
        <title>Red Clover (Trifolium pratense) and Zigzag Clover (T. medium) - A Picture of Genomic Similarities and Differences.</title>
        <authorList>
            <person name="Dluhosova J."/>
            <person name="Istvanek J."/>
            <person name="Nedelnik J."/>
            <person name="Repkova J."/>
        </authorList>
    </citation>
    <scope>NUCLEOTIDE SEQUENCE [LARGE SCALE GENOMIC DNA]</scope>
    <source>
        <strain evidence="7">cv. 10/8</strain>
        <tissue evidence="6">Leaf</tissue>
    </source>
</reference>
<dbReference type="SUPFAM" id="SSF51197">
    <property type="entry name" value="Clavaminate synthase-like"/>
    <property type="match status" value="1"/>
</dbReference>